<feature type="region of interest" description="Disordered" evidence="2">
    <location>
        <begin position="1"/>
        <end position="62"/>
    </location>
</feature>
<dbReference type="Gene3D" id="3.40.50.150">
    <property type="entry name" value="Vaccinia Virus protein VP39"/>
    <property type="match status" value="1"/>
</dbReference>
<dbReference type="Pfam" id="PF13489">
    <property type="entry name" value="Methyltransf_23"/>
    <property type="match status" value="1"/>
</dbReference>
<proteinExistence type="inferred from homology"/>
<feature type="compositionally biased region" description="Polar residues" evidence="2">
    <location>
        <begin position="316"/>
        <end position="329"/>
    </location>
</feature>
<dbReference type="Proteomes" id="UP001287286">
    <property type="component" value="Unassembled WGS sequence"/>
</dbReference>
<feature type="compositionally biased region" description="Basic and acidic residues" evidence="2">
    <location>
        <begin position="38"/>
        <end position="47"/>
    </location>
</feature>
<feature type="compositionally biased region" description="Polar residues" evidence="2">
    <location>
        <begin position="410"/>
        <end position="427"/>
    </location>
</feature>
<keyword evidence="4" id="KW-1185">Reference proteome</keyword>
<protein>
    <recommendedName>
        <fullName evidence="5">Methyltransferase domain-containing protein</fullName>
    </recommendedName>
</protein>
<feature type="region of interest" description="Disordered" evidence="2">
    <location>
        <begin position="252"/>
        <end position="272"/>
    </location>
</feature>
<sequence length="1072" mass="117665">MSQSPPNKRLRTSEPVDESPEEGLWMKGTGKGGNNKNNQERRGRDRLFPPPPAPLPCTESARQPSLHRCLKSFDVHAMATARTLGHRDLHDAQIRAVNGNDMTIGRDQHPGSLWPANGCDLAHDEPPEGSLNALSVFDKGPADIGKTSPRRHWLSPAIPQGRTFGIDKISVPTAKQKSANLWGKGVHEAGMVECLSATDAAELDELRSTLSKHGRLSTAASWQDAAETGCSHKKDTYAGEDTRDVSVPYMASGTSTKASKHPGGPAEWDAPTATRPTRELRVDVVPLCQVSRHGEDSNACRARLEIPLTAAALASQESAMTTTTRVQPKTSRKSDARVPEPRQGQQDGTIAPQTDENISGVFDPPLGPPMTWVRSACEGIEISETCPRDLGHLQRRDQEDAPCSFGGFSGSNSPTNVNTPRSGTPDSDGSETGDRKFQPVQATHEHHYGNDKVSSISSRTRDTFGLFQDEQILRLTGRLGPLEREQEESVAQYSRVTGLKSDISDSLPDTAIPSDISGDAASDSSKKKLSSGGSGSDSSRNDPAHQCSSECEPFSAELHSVEAWVRDVCRSNVEASGLGVHAFEHQDGRCQEGGLPCTAETVNLSSPPTYRHAPGVATLDTQGSETASVALRLGILFRSIVDELYKLTDSAQKNHDGDDEGPDINSRAGRVFEDSQDEHILERAEQTGPLEKTREEPVILSPWAAEPKSGASASLPGTATSRVMVGDASFDMLERRGTDIPHSTDSDVQSDFEPRDAGDDETDSAIGDGAASETTSLKSATTGHEWKYRRRYHNRNLGKYWFPNDEEEKDRLDMLHHVFFLALNDRYFLAPIRPGQHYILDVGTGTGIWAMDIADLYPAARVKGLDISSIQPKFVPSNVRFVLDDVEQDWGEPSKYDFIYCRNLIGAIEDWPRLIRQMYESLRPGGWVELQGIINRPYSEDKTLRPNDPLVRLMDELRAVGKKSGRSMDPAPSFKDWVKSEGFIDTSESRFKLPVGTWPKDPRYKRIGAFMAESFYRGVGGLTALPYRDVLHWSREEVEVLNASVRRAVMCRNTHAIFDFVVVTGMKPMTGL</sequence>
<evidence type="ECO:0000313" key="3">
    <source>
        <dbReference type="EMBL" id="KAK4077181.1"/>
    </source>
</evidence>
<dbReference type="EMBL" id="JAWRVI010000107">
    <property type="protein sequence ID" value="KAK4077181.1"/>
    <property type="molecule type" value="Genomic_DNA"/>
</dbReference>
<evidence type="ECO:0000313" key="4">
    <source>
        <dbReference type="Proteomes" id="UP001287286"/>
    </source>
</evidence>
<feature type="compositionally biased region" description="Low complexity" evidence="2">
    <location>
        <begin position="514"/>
        <end position="523"/>
    </location>
</feature>
<dbReference type="PANTHER" id="PTHR43591">
    <property type="entry name" value="METHYLTRANSFERASE"/>
    <property type="match status" value="1"/>
</dbReference>
<feature type="region of interest" description="Disordered" evidence="2">
    <location>
        <begin position="316"/>
        <end position="372"/>
    </location>
</feature>
<dbReference type="PANTHER" id="PTHR43591:SF24">
    <property type="entry name" value="2-METHOXY-6-POLYPRENYL-1,4-BENZOQUINOL METHYLASE, MITOCHONDRIAL"/>
    <property type="match status" value="1"/>
</dbReference>
<gene>
    <name evidence="3" type="ORF">Purlil1_12484</name>
</gene>
<organism evidence="3 4">
    <name type="scientific">Purpureocillium lilacinum</name>
    <name type="common">Paecilomyces lilacinus</name>
    <dbReference type="NCBI Taxonomy" id="33203"/>
    <lineage>
        <taxon>Eukaryota</taxon>
        <taxon>Fungi</taxon>
        <taxon>Dikarya</taxon>
        <taxon>Ascomycota</taxon>
        <taxon>Pezizomycotina</taxon>
        <taxon>Sordariomycetes</taxon>
        <taxon>Hypocreomycetidae</taxon>
        <taxon>Hypocreales</taxon>
        <taxon>Ophiocordycipitaceae</taxon>
        <taxon>Purpureocillium</taxon>
    </lineage>
</organism>
<dbReference type="SUPFAM" id="SSF53335">
    <property type="entry name" value="S-adenosyl-L-methionine-dependent methyltransferases"/>
    <property type="match status" value="1"/>
</dbReference>
<evidence type="ECO:0008006" key="5">
    <source>
        <dbReference type="Google" id="ProtNLM"/>
    </source>
</evidence>
<comment type="similarity">
    <text evidence="1">Belongs to the methyltransferase superfamily. LaeA methyltransferase family.</text>
</comment>
<dbReference type="CDD" id="cd02440">
    <property type="entry name" value="AdoMet_MTases"/>
    <property type="match status" value="1"/>
</dbReference>
<name>A0ABR0BGZ6_PURLI</name>
<accession>A0ABR0BGZ6</accession>
<feature type="region of interest" description="Disordered" evidence="2">
    <location>
        <begin position="397"/>
        <end position="435"/>
    </location>
</feature>
<evidence type="ECO:0000256" key="2">
    <source>
        <dbReference type="SAM" id="MobiDB-lite"/>
    </source>
</evidence>
<reference evidence="3 4" key="1">
    <citation type="journal article" date="2024" name="Microbiol. Resour. Announc.">
        <title>Genome annotations for the ascomycete fungi Trichoderma harzianum, Trichoderma aggressivum, and Purpureocillium lilacinum.</title>
        <authorList>
            <person name="Beijen E.P.W."/>
            <person name="Ohm R.A."/>
        </authorList>
    </citation>
    <scope>NUCLEOTIDE SEQUENCE [LARGE SCALE GENOMIC DNA]</scope>
    <source>
        <strain evidence="3 4">CBS 150709</strain>
    </source>
</reference>
<comment type="caution">
    <text evidence="3">The sequence shown here is derived from an EMBL/GenBank/DDBJ whole genome shotgun (WGS) entry which is preliminary data.</text>
</comment>
<dbReference type="InterPro" id="IPR029063">
    <property type="entry name" value="SAM-dependent_MTases_sf"/>
</dbReference>
<feature type="compositionally biased region" description="Polar residues" evidence="2">
    <location>
        <begin position="343"/>
        <end position="357"/>
    </location>
</feature>
<evidence type="ECO:0000256" key="1">
    <source>
        <dbReference type="ARBA" id="ARBA00038158"/>
    </source>
</evidence>
<feature type="region of interest" description="Disordered" evidence="2">
    <location>
        <begin position="501"/>
        <end position="549"/>
    </location>
</feature>
<feature type="region of interest" description="Disordered" evidence="2">
    <location>
        <begin position="737"/>
        <end position="780"/>
    </location>
</feature>